<dbReference type="Pfam" id="PF21089">
    <property type="entry name" value="PKS_DH_N"/>
    <property type="match status" value="1"/>
</dbReference>
<dbReference type="SMART" id="SM00827">
    <property type="entry name" value="PKS_AT"/>
    <property type="match status" value="1"/>
</dbReference>
<comment type="caution">
    <text evidence="8">The sequence shown here is derived from an EMBL/GenBank/DDBJ whole genome shotgun (WGS) entry which is preliminary data.</text>
</comment>
<dbReference type="Gene3D" id="3.10.129.110">
    <property type="entry name" value="Polyketide synthase dehydratase"/>
    <property type="match status" value="1"/>
</dbReference>
<sequence length="711" mass="77338">MEVQAIDPQVRMLLETVYKAVEDSGHTLGQIQGSDTAVYSGVLMHNYKHITSRDLQFLNKYHATGVTPSLMANRISYFFNWHGPSMIADTACSASLPSHKAQIALIRDCYARASLDINKQADRPQFFEAHGTGTTAGDPIEAEVISKTFFGNAEAETVGPLYVGGIKTVIGHTEGTAGLAGLIKVPLTLSVQILLVDILEAAGVRFTAIMGHSSGEIAAAYAAKRISADDAICMSYYRGLSVAFSTQHQVRDGAMLAVGTSQDDMEELLEEPEFKDRAWIAAVNSSASITISGDSDPIHQIQAVLQDEKKFTRRLKVDRAYHSPHMLSYSSEYTAYQKNMSIQVNPASRTEWFSSVSGEHNSALHDELKGPYWIGNLINPVLFKQAVEKAWSDSGPFDMAVEIGPHAALKAPVQQVIQDITGRGFPYVALLQQGMNDLESLADGMGSIASHSRYVRAFPHRSDKAHELLGHLTPDSSDREMRWRHSICPKEVPWLSGHRVQGQTIYTGAAFIVTVVEACLKLTGEQPVSLIEVLDIVMGQALTFDEDDAPVEVVFTLSDIEKQQESSCIMGTFNCSAAKGKLDTLLDSLAHGQFRILLGTALSTALPEGSSQPTSLVDVDSEDLYASLDHLNYEFSGPFRVLSGLRRKPGLSTGFLPGDNTLSMLVHPAMLDALFQSIVLAASAPNDGRVCAAHIPNHIDAIRVNSHLRDA</sequence>
<dbReference type="AlphaFoldDB" id="A0A9P8S3F1"/>
<gene>
    <name evidence="8" type="ORF">MHUMG1_10162</name>
</gene>
<keyword evidence="3" id="KW-0808">Transferase</keyword>
<evidence type="ECO:0000256" key="2">
    <source>
        <dbReference type="ARBA" id="ARBA00022553"/>
    </source>
</evidence>
<evidence type="ECO:0000256" key="4">
    <source>
        <dbReference type="ARBA" id="ARBA00023268"/>
    </source>
</evidence>
<dbReference type="Gene3D" id="3.30.70.250">
    <property type="entry name" value="Malonyl-CoA ACP transacylase, ACP-binding"/>
    <property type="match status" value="1"/>
</dbReference>
<dbReference type="GO" id="GO:0004312">
    <property type="term" value="F:fatty acid synthase activity"/>
    <property type="evidence" value="ECO:0007669"/>
    <property type="project" value="TreeGrafter"/>
</dbReference>
<evidence type="ECO:0000256" key="5">
    <source>
        <dbReference type="PROSITE-ProRule" id="PRU01363"/>
    </source>
</evidence>
<dbReference type="PANTHER" id="PTHR43775:SF20">
    <property type="entry name" value="HYBRID PKS-NRPS SYNTHETASE APDA"/>
    <property type="match status" value="1"/>
</dbReference>
<evidence type="ECO:0000313" key="8">
    <source>
        <dbReference type="EMBL" id="KAH0592113.1"/>
    </source>
</evidence>
<dbReference type="SMART" id="SM00826">
    <property type="entry name" value="PKS_DH"/>
    <property type="match status" value="1"/>
</dbReference>
<feature type="active site" description="Proton acceptor; for dehydratase activity" evidence="5">
    <location>
        <position position="498"/>
    </location>
</feature>
<dbReference type="InterPro" id="IPR020841">
    <property type="entry name" value="PKS_Beta-ketoAc_synthase_dom"/>
</dbReference>
<evidence type="ECO:0000256" key="1">
    <source>
        <dbReference type="ARBA" id="ARBA00022450"/>
    </source>
</evidence>
<dbReference type="EMBL" id="JACEFI010000037">
    <property type="protein sequence ID" value="KAH0592113.1"/>
    <property type="molecule type" value="Genomic_DNA"/>
</dbReference>
<organism evidence="8 9">
    <name type="scientific">Metarhizium humberi</name>
    <dbReference type="NCBI Taxonomy" id="2596975"/>
    <lineage>
        <taxon>Eukaryota</taxon>
        <taxon>Fungi</taxon>
        <taxon>Dikarya</taxon>
        <taxon>Ascomycota</taxon>
        <taxon>Pezizomycotina</taxon>
        <taxon>Sordariomycetes</taxon>
        <taxon>Hypocreomycetidae</taxon>
        <taxon>Hypocreales</taxon>
        <taxon>Clavicipitaceae</taxon>
        <taxon>Metarhizium</taxon>
    </lineage>
</organism>
<dbReference type="InterPro" id="IPR049552">
    <property type="entry name" value="PKS_DH_N"/>
</dbReference>
<dbReference type="Gene3D" id="3.40.366.10">
    <property type="entry name" value="Malonyl-Coenzyme A Acyl Carrier Protein, domain 2"/>
    <property type="match status" value="1"/>
</dbReference>
<dbReference type="InterPro" id="IPR014030">
    <property type="entry name" value="Ketoacyl_synth_N"/>
</dbReference>
<dbReference type="InterPro" id="IPR049900">
    <property type="entry name" value="PKS_mFAS_DH"/>
</dbReference>
<dbReference type="SMART" id="SM00825">
    <property type="entry name" value="PKS_KS"/>
    <property type="match status" value="1"/>
</dbReference>
<evidence type="ECO:0000259" key="6">
    <source>
        <dbReference type="PROSITE" id="PS52004"/>
    </source>
</evidence>
<dbReference type="InterPro" id="IPR049551">
    <property type="entry name" value="PKS_DH_C"/>
</dbReference>
<dbReference type="Proteomes" id="UP000764110">
    <property type="component" value="Unassembled WGS sequence"/>
</dbReference>
<reference evidence="8 9" key="1">
    <citation type="submission" date="2020-07" db="EMBL/GenBank/DDBJ databases">
        <title>Metarhizium humberi genome.</title>
        <authorList>
            <person name="Lysoe E."/>
        </authorList>
    </citation>
    <scope>NUCLEOTIDE SEQUENCE [LARGE SCALE GENOMIC DNA]</scope>
    <source>
        <strain evidence="8 9">ESALQ1638</strain>
    </source>
</reference>
<dbReference type="PANTHER" id="PTHR43775">
    <property type="entry name" value="FATTY ACID SYNTHASE"/>
    <property type="match status" value="1"/>
</dbReference>
<dbReference type="SUPFAM" id="SSF53901">
    <property type="entry name" value="Thiolase-like"/>
    <property type="match status" value="2"/>
</dbReference>
<dbReference type="Gene3D" id="3.40.47.10">
    <property type="match status" value="2"/>
</dbReference>
<dbReference type="InterPro" id="IPR014043">
    <property type="entry name" value="Acyl_transferase_dom"/>
</dbReference>
<dbReference type="Pfam" id="PF00698">
    <property type="entry name" value="Acyl_transf_1"/>
    <property type="match status" value="1"/>
</dbReference>
<dbReference type="SUPFAM" id="SSF55048">
    <property type="entry name" value="Probable ACP-binding domain of malonyl-CoA ACP transacylase"/>
    <property type="match status" value="1"/>
</dbReference>
<dbReference type="InterPro" id="IPR001227">
    <property type="entry name" value="Ac_transferase_dom_sf"/>
</dbReference>
<proteinExistence type="predicted"/>
<dbReference type="InterPro" id="IPR016036">
    <property type="entry name" value="Malonyl_transacylase_ACP-bd"/>
</dbReference>
<name>A0A9P8S3F1_9HYPO</name>
<feature type="region of interest" description="C-terminal hotdog fold" evidence="5">
    <location>
        <begin position="616"/>
        <end position="711"/>
    </location>
</feature>
<dbReference type="Pfam" id="PF14765">
    <property type="entry name" value="PS-DH"/>
    <property type="match status" value="1"/>
</dbReference>
<dbReference type="Gene3D" id="3.30.70.3290">
    <property type="match status" value="1"/>
</dbReference>
<dbReference type="SUPFAM" id="SSF52151">
    <property type="entry name" value="FabD/lysophospholipase-like"/>
    <property type="match status" value="1"/>
</dbReference>
<protein>
    <submittedName>
        <fullName evidence="8">Polyketide synthase</fullName>
    </submittedName>
</protein>
<dbReference type="CDD" id="cd00833">
    <property type="entry name" value="PKS"/>
    <property type="match status" value="1"/>
</dbReference>
<feature type="domain" description="Ketosynthase family 3 (KS3)" evidence="6">
    <location>
        <begin position="1"/>
        <end position="220"/>
    </location>
</feature>
<dbReference type="InterPro" id="IPR020807">
    <property type="entry name" value="PKS_DH"/>
</dbReference>
<feature type="region of interest" description="N-terminal hotdog fold" evidence="5">
    <location>
        <begin position="466"/>
        <end position="601"/>
    </location>
</feature>
<evidence type="ECO:0000256" key="3">
    <source>
        <dbReference type="ARBA" id="ARBA00022679"/>
    </source>
</evidence>
<keyword evidence="2" id="KW-0597">Phosphoprotein</keyword>
<evidence type="ECO:0000313" key="9">
    <source>
        <dbReference type="Proteomes" id="UP000764110"/>
    </source>
</evidence>
<feature type="domain" description="PKS/mFAS DH" evidence="7">
    <location>
        <begin position="466"/>
        <end position="711"/>
    </location>
</feature>
<accession>A0A9P8S3F1</accession>
<dbReference type="GO" id="GO:0006633">
    <property type="term" value="P:fatty acid biosynthetic process"/>
    <property type="evidence" value="ECO:0007669"/>
    <property type="project" value="TreeGrafter"/>
</dbReference>
<dbReference type="PROSITE" id="PS52004">
    <property type="entry name" value="KS3_2"/>
    <property type="match status" value="1"/>
</dbReference>
<dbReference type="InterPro" id="IPR016035">
    <property type="entry name" value="Acyl_Trfase/lysoPLipase"/>
</dbReference>
<dbReference type="PROSITE" id="PS52019">
    <property type="entry name" value="PKS_MFAS_DH"/>
    <property type="match status" value="1"/>
</dbReference>
<keyword evidence="1" id="KW-0596">Phosphopantetheine</keyword>
<evidence type="ECO:0000259" key="7">
    <source>
        <dbReference type="PROSITE" id="PS52019"/>
    </source>
</evidence>
<keyword evidence="9" id="KW-1185">Reference proteome</keyword>
<dbReference type="InterPro" id="IPR050091">
    <property type="entry name" value="PKS_NRPS_Biosynth_Enz"/>
</dbReference>
<feature type="active site" description="Proton donor; for dehydratase activity" evidence="5">
    <location>
        <position position="672"/>
    </location>
</feature>
<dbReference type="Pfam" id="PF00109">
    <property type="entry name" value="ketoacyl-synt"/>
    <property type="match status" value="1"/>
</dbReference>
<dbReference type="GO" id="GO:0044550">
    <property type="term" value="P:secondary metabolite biosynthetic process"/>
    <property type="evidence" value="ECO:0007669"/>
    <property type="project" value="TreeGrafter"/>
</dbReference>
<dbReference type="InterPro" id="IPR016039">
    <property type="entry name" value="Thiolase-like"/>
</dbReference>
<keyword evidence="4" id="KW-0511">Multifunctional enzyme</keyword>
<dbReference type="InterPro" id="IPR042104">
    <property type="entry name" value="PKS_dehydratase_sf"/>
</dbReference>
<dbReference type="Gene3D" id="1.10.287.1960">
    <property type="match status" value="1"/>
</dbReference>